<evidence type="ECO:0000313" key="9">
    <source>
        <dbReference type="Proteomes" id="UP000002668"/>
    </source>
</evidence>
<dbReference type="AlphaFoldDB" id="E4ZRF4"/>
<feature type="transmembrane region" description="Helical" evidence="6">
    <location>
        <begin position="696"/>
        <end position="718"/>
    </location>
</feature>
<reference evidence="9" key="1">
    <citation type="journal article" date="2011" name="Nat. Commun.">
        <title>Effector diversification within compartments of the Leptosphaeria maculans genome affected by Repeat-Induced Point mutations.</title>
        <authorList>
            <person name="Rouxel T."/>
            <person name="Grandaubert J."/>
            <person name="Hane J.K."/>
            <person name="Hoede C."/>
            <person name="van de Wouw A.P."/>
            <person name="Couloux A."/>
            <person name="Dominguez V."/>
            <person name="Anthouard V."/>
            <person name="Bally P."/>
            <person name="Bourras S."/>
            <person name="Cozijnsen A.J."/>
            <person name="Ciuffetti L.M."/>
            <person name="Degrave A."/>
            <person name="Dilmaghani A."/>
            <person name="Duret L."/>
            <person name="Fudal I."/>
            <person name="Goodwin S.B."/>
            <person name="Gout L."/>
            <person name="Glaser N."/>
            <person name="Linglin J."/>
            <person name="Kema G.H.J."/>
            <person name="Lapalu N."/>
            <person name="Lawrence C.B."/>
            <person name="May K."/>
            <person name="Meyer M."/>
            <person name="Ollivier B."/>
            <person name="Poulain J."/>
            <person name="Schoch C.L."/>
            <person name="Simon A."/>
            <person name="Spatafora J.W."/>
            <person name="Stachowiak A."/>
            <person name="Turgeon B.G."/>
            <person name="Tyler B.M."/>
            <person name="Vincent D."/>
            <person name="Weissenbach J."/>
            <person name="Amselem J."/>
            <person name="Quesneville H."/>
            <person name="Oliver R.P."/>
            <person name="Wincker P."/>
            <person name="Balesdent M.-H."/>
            <person name="Howlett B.J."/>
        </authorList>
    </citation>
    <scope>NUCLEOTIDE SEQUENCE [LARGE SCALE GENOMIC DNA]</scope>
    <source>
        <strain evidence="9">JN3 / isolate v23.1.3 / race Av1-4-5-6-7-8</strain>
    </source>
</reference>
<evidence type="ECO:0000259" key="7">
    <source>
        <dbReference type="Pfam" id="PF01490"/>
    </source>
</evidence>
<keyword evidence="3 6" id="KW-0812">Transmembrane</keyword>
<feature type="transmembrane region" description="Helical" evidence="6">
    <location>
        <begin position="617"/>
        <end position="638"/>
    </location>
</feature>
<comment type="similarity">
    <text evidence="2">Belongs to the amino acid/polyamine transporter 2 family.</text>
</comment>
<evidence type="ECO:0000256" key="3">
    <source>
        <dbReference type="ARBA" id="ARBA00022692"/>
    </source>
</evidence>
<dbReference type="EMBL" id="FP929116">
    <property type="protein sequence ID" value="CBX94148.1"/>
    <property type="molecule type" value="Genomic_DNA"/>
</dbReference>
<feature type="transmembrane region" description="Helical" evidence="6">
    <location>
        <begin position="783"/>
        <end position="805"/>
    </location>
</feature>
<organism evidence="9">
    <name type="scientific">Leptosphaeria maculans (strain JN3 / isolate v23.1.3 / race Av1-4-5-6-7-8)</name>
    <name type="common">Blackleg fungus</name>
    <name type="synonym">Phoma lingam</name>
    <dbReference type="NCBI Taxonomy" id="985895"/>
    <lineage>
        <taxon>Eukaryota</taxon>
        <taxon>Fungi</taxon>
        <taxon>Dikarya</taxon>
        <taxon>Ascomycota</taxon>
        <taxon>Pezizomycotina</taxon>
        <taxon>Dothideomycetes</taxon>
        <taxon>Pleosporomycetidae</taxon>
        <taxon>Pleosporales</taxon>
        <taxon>Pleosporineae</taxon>
        <taxon>Leptosphaeriaceae</taxon>
        <taxon>Plenodomus</taxon>
        <taxon>Plenodomus lingam/Leptosphaeria maculans species complex</taxon>
    </lineage>
</organism>
<dbReference type="InParanoid" id="E4ZRF4"/>
<dbReference type="PANTHER" id="PTHR22950">
    <property type="entry name" value="AMINO ACID TRANSPORTER"/>
    <property type="match status" value="1"/>
</dbReference>
<dbReference type="PANTHER" id="PTHR22950:SF8">
    <property type="entry name" value="AMINO ACID TRANSPORTER (EUROFUNG)"/>
    <property type="match status" value="1"/>
</dbReference>
<feature type="transmembrane region" description="Helical" evidence="6">
    <location>
        <begin position="845"/>
        <end position="868"/>
    </location>
</feature>
<dbReference type="HOGENOM" id="CLU_323393_0_0_1"/>
<dbReference type="OrthoDB" id="655540at2759"/>
<dbReference type="VEuPathDB" id="FungiDB:LEMA_P038220.1"/>
<dbReference type="GeneID" id="13285137"/>
<dbReference type="Proteomes" id="UP000002668">
    <property type="component" value="Genome"/>
</dbReference>
<sequence>MECIAYHTYNGYLNLECASVQDPTGVQIITPTSTEYTYGRHMLSNWSAHVCSYGSFLPTAWKTSKGKARSIEARVAGVVNYRKQMALRPAGESGRDRLVTSLWSAPLAKSDPEHLLLVQIQRTNFSHLEIYYYMINSAQIPWCCERRSCTSSWPFVQMPDATIATRVNVVVCEELPNAQLGGYSVHSNKACRGLERCGSKACPHSARQSNGSPSYKYFVTVHRTGATQHFHFELSMASTYLLYPAKETKKTAHVGYADATQMLAGFIYYLRYRVTPCTVPLPQTHKQNFHSFTSTALRYVDLAILQPPRVSPLRDSMDRSTSGTGCMVRVGMSPFAILLLNSQMRRDKPSDLRCECSHIGPGTLVALFSSVSIPLARLRQQDPKYRPRALEIFRILLSHPTSTSLYTISLFNMQEVPLTNAAVDTPAPTHDAAAPPTYRFGEDFSSEGKKSDPELMMPVEKTATVQEGSEKFNRLGWKRLTVCLIVEAIALGSLSIPSAFAKLGMIAGVIMCVGLGLVAIYTSYVVGQVKLRHPQVAHYSDAVELIWGRFGKELTGVMFCLFLILLVGSHALTGTIAFINIVDNYKTCALVWGVVSLVILLVLALPPTFAEFAILGYIDFISIIVAILVTIIATGVQAHNAPGGMSAVNWTAYPPPDVTFYEAFLAATNIIFAYSFAVCQFSFMSEMHTPKDYVKSIWALGLIEIFIYTLTGALIYAFVGQDVKSPALLSAGDTISRIAFGIALPVIFISGSINGTVVGRYIMDRAFPNSPIRFVQGVKGWGVWIVLISVITVIGFVIAEAIPFFNALLGLISSLFISGFTFYFPALFWFQLVKVGKWNASWRNISLSILNACTFLIGIIVLGCGTYASVEDIMTQYNSGSVRSPFTCSAEAYA</sequence>
<keyword evidence="4 6" id="KW-1133">Transmembrane helix</keyword>
<protein>
    <recommendedName>
        <fullName evidence="7">Amino acid transporter transmembrane domain-containing protein</fullName>
    </recommendedName>
</protein>
<feature type="transmembrane region" description="Helical" evidence="6">
    <location>
        <begin position="587"/>
        <end position="605"/>
    </location>
</feature>
<evidence type="ECO:0000256" key="6">
    <source>
        <dbReference type="SAM" id="Phobius"/>
    </source>
</evidence>
<feature type="transmembrane region" description="Helical" evidence="6">
    <location>
        <begin position="658"/>
        <end position="684"/>
    </location>
</feature>
<dbReference type="GO" id="GO:0015179">
    <property type="term" value="F:L-amino acid transmembrane transporter activity"/>
    <property type="evidence" value="ECO:0007669"/>
    <property type="project" value="TreeGrafter"/>
</dbReference>
<keyword evidence="9" id="KW-1185">Reference proteome</keyword>
<feature type="domain" description="Amino acid transporter transmembrane" evidence="7">
    <location>
        <begin position="475"/>
        <end position="869"/>
    </location>
</feature>
<gene>
    <name evidence="8" type="ORF">LEMA_P038220.1</name>
</gene>
<feature type="transmembrane region" description="Helical" evidence="6">
    <location>
        <begin position="506"/>
        <end position="526"/>
    </location>
</feature>
<name>E4ZRF4_LEPMJ</name>
<dbReference type="STRING" id="985895.E4ZRF4"/>
<feature type="transmembrane region" description="Helical" evidence="6">
    <location>
        <begin position="557"/>
        <end position="581"/>
    </location>
</feature>
<evidence type="ECO:0000256" key="5">
    <source>
        <dbReference type="ARBA" id="ARBA00023136"/>
    </source>
</evidence>
<keyword evidence="5 6" id="KW-0472">Membrane</keyword>
<comment type="subcellular location">
    <subcellularLocation>
        <location evidence="1">Membrane</location>
        <topology evidence="1">Multi-pass membrane protein</topology>
    </subcellularLocation>
</comment>
<evidence type="ECO:0000256" key="1">
    <source>
        <dbReference type="ARBA" id="ARBA00004141"/>
    </source>
</evidence>
<dbReference type="GO" id="GO:0016020">
    <property type="term" value="C:membrane"/>
    <property type="evidence" value="ECO:0007669"/>
    <property type="project" value="UniProtKB-SubCell"/>
</dbReference>
<dbReference type="InterPro" id="IPR013057">
    <property type="entry name" value="AA_transpt_TM"/>
</dbReference>
<dbReference type="eggNOG" id="ENOG502QSFH">
    <property type="taxonomic scope" value="Eukaryota"/>
</dbReference>
<dbReference type="Pfam" id="PF01490">
    <property type="entry name" value="Aa_trans"/>
    <property type="match status" value="1"/>
</dbReference>
<proteinExistence type="inferred from homology"/>
<accession>E4ZRF4</accession>
<feature type="transmembrane region" description="Helical" evidence="6">
    <location>
        <begin position="811"/>
        <end position="833"/>
    </location>
</feature>
<evidence type="ECO:0000313" key="8">
    <source>
        <dbReference type="EMBL" id="CBX94148.1"/>
    </source>
</evidence>
<feature type="transmembrane region" description="Helical" evidence="6">
    <location>
        <begin position="738"/>
        <end position="762"/>
    </location>
</feature>
<evidence type="ECO:0000256" key="4">
    <source>
        <dbReference type="ARBA" id="ARBA00022989"/>
    </source>
</evidence>
<evidence type="ECO:0000256" key="2">
    <source>
        <dbReference type="ARBA" id="ARBA00008066"/>
    </source>
</evidence>